<keyword evidence="1" id="KW-0812">Transmembrane</keyword>
<feature type="transmembrane region" description="Helical" evidence="1">
    <location>
        <begin position="115"/>
        <end position="135"/>
    </location>
</feature>
<evidence type="ECO:0000313" key="3">
    <source>
        <dbReference type="Proteomes" id="UP000037043"/>
    </source>
</evidence>
<evidence type="ECO:0000313" key="2">
    <source>
        <dbReference type="EMBL" id="KOA20277.1"/>
    </source>
</evidence>
<comment type="caution">
    <text evidence="2">The sequence shown here is derived from an EMBL/GenBank/DDBJ whole genome shotgun (WGS) entry which is preliminary data.</text>
</comment>
<dbReference type="AlphaFoldDB" id="A0A0L6ZBE3"/>
<feature type="transmembrane region" description="Helical" evidence="1">
    <location>
        <begin position="7"/>
        <end position="32"/>
    </location>
</feature>
<protein>
    <recommendedName>
        <fullName evidence="4">Cytochrome C biogenesis protein transmembrane region</fullName>
    </recommendedName>
</protein>
<keyword evidence="1" id="KW-0472">Membrane</keyword>
<evidence type="ECO:0008006" key="4">
    <source>
        <dbReference type="Google" id="ProtNLM"/>
    </source>
</evidence>
<organism evidence="2 3">
    <name type="scientific">Clostridium homopropionicum DSM 5847</name>
    <dbReference type="NCBI Taxonomy" id="1121318"/>
    <lineage>
        <taxon>Bacteria</taxon>
        <taxon>Bacillati</taxon>
        <taxon>Bacillota</taxon>
        <taxon>Clostridia</taxon>
        <taxon>Eubacteriales</taxon>
        <taxon>Clostridiaceae</taxon>
        <taxon>Clostridium</taxon>
    </lineage>
</organism>
<name>A0A0L6ZBE3_9CLOT</name>
<feature type="transmembrane region" description="Helical" evidence="1">
    <location>
        <begin position="213"/>
        <end position="233"/>
    </location>
</feature>
<gene>
    <name evidence="2" type="ORF">CLHOM_12730</name>
</gene>
<feature type="transmembrane region" description="Helical" evidence="1">
    <location>
        <begin position="44"/>
        <end position="68"/>
    </location>
</feature>
<keyword evidence="1" id="KW-1133">Transmembrane helix</keyword>
<sequence length="277" mass="31184">MKKYYKTLIIISLLIIAIVIFKDSLITGEFIISKLRSGEDLNVIIVILAGIIDGINPCALSMLLFFITFSLANDSKNTNIILLGIMFAIGTFISYFLAGLGILKVIYLGKYITNFHIIIYSFTAIVAFLLTYMNIRDGISAKKYDVGNIKLQLPNKNKVFIHNTIKKFANLRFKYLVSLLLGFIVTVSELLCTGQVYLATMVTIHKLDASLRIAYLFIFNLGFVLPIIVISFIINKGREVMDMTDLLFNKLFIIKYVTAVIMFIFGVISILNLISVL</sequence>
<evidence type="ECO:0000256" key="1">
    <source>
        <dbReference type="SAM" id="Phobius"/>
    </source>
</evidence>
<feature type="transmembrane region" description="Helical" evidence="1">
    <location>
        <begin position="253"/>
        <end position="274"/>
    </location>
</feature>
<keyword evidence="3" id="KW-1185">Reference proteome</keyword>
<dbReference type="PATRIC" id="fig|1121318.3.peg.1287"/>
<feature type="transmembrane region" description="Helical" evidence="1">
    <location>
        <begin position="175"/>
        <end position="198"/>
    </location>
</feature>
<reference evidence="3" key="1">
    <citation type="submission" date="2015-08" db="EMBL/GenBank/DDBJ databases">
        <title>Genome sequence of the strict anaerobe Clostridium homopropionicum LuHBu1 (DSM 5847T).</title>
        <authorList>
            <person name="Poehlein A."/>
            <person name="Beck M."/>
            <person name="Schiel-Bengelsdorf B."/>
            <person name="Bengelsdorf F.R."/>
            <person name="Daniel R."/>
            <person name="Duerre P."/>
        </authorList>
    </citation>
    <scope>NUCLEOTIDE SEQUENCE [LARGE SCALE GENOMIC DNA]</scope>
    <source>
        <strain evidence="3">DSM 5847</strain>
    </source>
</reference>
<dbReference type="STRING" id="36844.SAMN04488501_11740"/>
<dbReference type="Proteomes" id="UP000037043">
    <property type="component" value="Unassembled WGS sequence"/>
</dbReference>
<feature type="transmembrane region" description="Helical" evidence="1">
    <location>
        <begin position="80"/>
        <end position="103"/>
    </location>
</feature>
<proteinExistence type="predicted"/>
<accession>A0A0L6ZBE3</accession>
<dbReference type="RefSeq" id="WP_052220852.1">
    <property type="nucleotide sequence ID" value="NZ_LHUR01000017.1"/>
</dbReference>
<dbReference type="EMBL" id="LHUR01000017">
    <property type="protein sequence ID" value="KOA20277.1"/>
    <property type="molecule type" value="Genomic_DNA"/>
</dbReference>